<name>A0A7V4XQE3_9BACT</name>
<dbReference type="AlphaFoldDB" id="A0A7V4XQE3"/>
<sequence length="306" mass="33869">MVPGKGGISGFIRRYTLVAFRMKKTLFAAGAVVLAMLISTPGHGQTFPKGTAVHYPPRNPVEQAAQTPTTLGGRKKALARVLGQIREFRLKTDPEYASLIGDKRYDAELTDYSVVAYEQWLARYNEFLLELAPIDTTGMTAKEQASKSKMMQWLMQQQQRAESKPWQEPVTADSGLPFELPELATELKFDSAKDYDDYIARLKKVPTAFQQITDDMTAGELDGRSYSPAMLAKVLAQVQAVDSQKPEASEFAAPLGHFPASVSKAEQARIQKAVLAAISKSVFPAYERFGRFVEGLMKTSQTKVHP</sequence>
<dbReference type="PANTHER" id="PTHR33361">
    <property type="entry name" value="GLR0591 PROTEIN"/>
    <property type="match status" value="1"/>
</dbReference>
<proteinExistence type="predicted"/>
<dbReference type="PANTHER" id="PTHR33361:SF2">
    <property type="entry name" value="DUF885 DOMAIN-CONTAINING PROTEIN"/>
    <property type="match status" value="1"/>
</dbReference>
<comment type="caution">
    <text evidence="2">The sequence shown here is derived from an EMBL/GenBank/DDBJ whole genome shotgun (WGS) entry which is preliminary data.</text>
</comment>
<gene>
    <name evidence="2" type="ORF">ENW50_01185</name>
</gene>
<dbReference type="InterPro" id="IPR010281">
    <property type="entry name" value="DUF885"/>
</dbReference>
<evidence type="ECO:0000313" key="2">
    <source>
        <dbReference type="EMBL" id="HGY93294.1"/>
    </source>
</evidence>
<protein>
    <submittedName>
        <fullName evidence="2">DUF885 family protein</fullName>
    </submittedName>
</protein>
<feature type="chain" id="PRO_5030926024" evidence="1">
    <location>
        <begin position="45"/>
        <end position="306"/>
    </location>
</feature>
<accession>A0A7V4XQE3</accession>
<keyword evidence="1" id="KW-0732">Signal</keyword>
<organism evidence="2">
    <name type="scientific">Acidobacterium capsulatum</name>
    <dbReference type="NCBI Taxonomy" id="33075"/>
    <lineage>
        <taxon>Bacteria</taxon>
        <taxon>Pseudomonadati</taxon>
        <taxon>Acidobacteriota</taxon>
        <taxon>Terriglobia</taxon>
        <taxon>Terriglobales</taxon>
        <taxon>Acidobacteriaceae</taxon>
        <taxon>Acidobacterium</taxon>
    </lineage>
</organism>
<dbReference type="EMBL" id="DTKL01000010">
    <property type="protein sequence ID" value="HGY93294.1"/>
    <property type="molecule type" value="Genomic_DNA"/>
</dbReference>
<reference evidence="2" key="1">
    <citation type="journal article" date="2020" name="mSystems">
        <title>Genome- and Community-Level Interaction Insights into Carbon Utilization and Element Cycling Functions of Hydrothermarchaeota in Hydrothermal Sediment.</title>
        <authorList>
            <person name="Zhou Z."/>
            <person name="Liu Y."/>
            <person name="Xu W."/>
            <person name="Pan J."/>
            <person name="Luo Z.H."/>
            <person name="Li M."/>
        </authorList>
    </citation>
    <scope>NUCLEOTIDE SEQUENCE [LARGE SCALE GENOMIC DNA]</scope>
    <source>
        <strain evidence="2">SpSt-855</strain>
    </source>
</reference>
<dbReference type="Pfam" id="PF05960">
    <property type="entry name" value="DUF885"/>
    <property type="match status" value="1"/>
</dbReference>
<evidence type="ECO:0000256" key="1">
    <source>
        <dbReference type="SAM" id="SignalP"/>
    </source>
</evidence>
<feature type="signal peptide" evidence="1">
    <location>
        <begin position="1"/>
        <end position="44"/>
    </location>
</feature>